<dbReference type="InterPro" id="IPR023674">
    <property type="entry name" value="Ribosomal_uL1-like"/>
</dbReference>
<organism evidence="1 2">
    <name type="scientific">Pyrocoelia pectoralis</name>
    <dbReference type="NCBI Taxonomy" id="417401"/>
    <lineage>
        <taxon>Eukaryota</taxon>
        <taxon>Metazoa</taxon>
        <taxon>Ecdysozoa</taxon>
        <taxon>Arthropoda</taxon>
        <taxon>Hexapoda</taxon>
        <taxon>Insecta</taxon>
        <taxon>Pterygota</taxon>
        <taxon>Neoptera</taxon>
        <taxon>Endopterygota</taxon>
        <taxon>Coleoptera</taxon>
        <taxon>Polyphaga</taxon>
        <taxon>Elateriformia</taxon>
        <taxon>Elateroidea</taxon>
        <taxon>Lampyridae</taxon>
        <taxon>Lampyrinae</taxon>
        <taxon>Pyrocoelia</taxon>
    </lineage>
</organism>
<dbReference type="SUPFAM" id="SSF56808">
    <property type="entry name" value="Ribosomal protein L1"/>
    <property type="match status" value="1"/>
</dbReference>
<reference evidence="1 2" key="1">
    <citation type="journal article" date="2024" name="Insects">
        <title>An Improved Chromosome-Level Genome Assembly of the Firefly Pyrocoelia pectoralis.</title>
        <authorList>
            <person name="Fu X."/>
            <person name="Meyer-Rochow V.B."/>
            <person name="Ballantyne L."/>
            <person name="Zhu X."/>
        </authorList>
    </citation>
    <scope>NUCLEOTIDE SEQUENCE [LARGE SCALE GENOMIC DNA]</scope>
    <source>
        <strain evidence="1">XCY_ONT2</strain>
    </source>
</reference>
<dbReference type="InterPro" id="IPR028364">
    <property type="entry name" value="Ribosomal_uL1/biogenesis"/>
</dbReference>
<dbReference type="Gene3D" id="3.30.190.20">
    <property type="match status" value="1"/>
</dbReference>
<dbReference type="Pfam" id="PF00687">
    <property type="entry name" value="Ribosomal_L1"/>
    <property type="match status" value="1"/>
</dbReference>
<dbReference type="EMBL" id="JAVRBK010000007">
    <property type="protein sequence ID" value="KAK5641372.1"/>
    <property type="molecule type" value="Genomic_DNA"/>
</dbReference>
<proteinExistence type="predicted"/>
<evidence type="ECO:0000313" key="2">
    <source>
        <dbReference type="Proteomes" id="UP001329430"/>
    </source>
</evidence>
<accession>A0AAN7ZFA6</accession>
<evidence type="ECO:0008006" key="3">
    <source>
        <dbReference type="Google" id="ProtNLM"/>
    </source>
</evidence>
<sequence length="442" mass="51121">MANTSSQLKIVKSKLKTNIKKKKLVTDNLNSKKNLKSLVLKELKKGLKSESINEKEETVRPNYVSLTKFPCEEKQIRHGVNTLFKLMKKIKSKPELFDEEQPIFLQVTCVKIPQSPIRLIRYNLNHSLLIDTSEICLIVADKGKKKDHESTIEYYENILNKHGITNIKTILPYNQFKAEYGTQNELKIKLLGLYDFFLVDSKVCGYVRHLLGSKFFESRKMPSIVNMNRPTLKEHFKNATKKTILKMHSKGDSYNVQVGHTFMSEQHICENIKGIIEDFHIQFPGGLENIRALGIKTAKSLTIPIYLTLKNKSEVDIPVCEKPLPKKFKTVEGELSTQMDAWVSLTPEGDVKIKNKKKKDPHLFELEKELQNHDDMQAEILNEDSNEINVEKIKHELSSDEENDDLAKAEEDYLTNYEFEQEEAETKKIKRKDSRKGKKIKK</sequence>
<evidence type="ECO:0000313" key="1">
    <source>
        <dbReference type="EMBL" id="KAK5641372.1"/>
    </source>
</evidence>
<dbReference type="Proteomes" id="UP001329430">
    <property type="component" value="Chromosome 7"/>
</dbReference>
<dbReference type="AlphaFoldDB" id="A0AAN7ZFA6"/>
<dbReference type="InterPro" id="IPR016095">
    <property type="entry name" value="Ribosomal_uL1_3-a/b-sand"/>
</dbReference>
<name>A0AAN7ZFA6_9COLE</name>
<gene>
    <name evidence="1" type="ORF">RI129_009919</name>
</gene>
<comment type="caution">
    <text evidence="1">The sequence shown here is derived from an EMBL/GenBank/DDBJ whole genome shotgun (WGS) entry which is preliminary data.</text>
</comment>
<protein>
    <recommendedName>
        <fullName evidence="3">Ribosomal protein L1</fullName>
    </recommendedName>
</protein>
<dbReference type="Gene3D" id="3.40.50.790">
    <property type="match status" value="1"/>
</dbReference>
<keyword evidence="2" id="KW-1185">Reference proteome</keyword>